<keyword evidence="3" id="KW-1185">Reference proteome</keyword>
<accession>A0A0C9WXK6</accession>
<dbReference type="AlphaFoldDB" id="A0A0C9WXK6"/>
<evidence type="ECO:0000313" key="2">
    <source>
        <dbReference type="EMBL" id="KIJ93618.1"/>
    </source>
</evidence>
<feature type="region of interest" description="Disordered" evidence="1">
    <location>
        <begin position="152"/>
        <end position="177"/>
    </location>
</feature>
<feature type="compositionally biased region" description="Acidic residues" evidence="1">
    <location>
        <begin position="156"/>
        <end position="171"/>
    </location>
</feature>
<proteinExistence type="predicted"/>
<protein>
    <submittedName>
        <fullName evidence="2">Uncharacterized protein</fullName>
    </submittedName>
</protein>
<evidence type="ECO:0000313" key="3">
    <source>
        <dbReference type="Proteomes" id="UP000054477"/>
    </source>
</evidence>
<evidence type="ECO:0000256" key="1">
    <source>
        <dbReference type="SAM" id="MobiDB-lite"/>
    </source>
</evidence>
<reference evidence="3" key="2">
    <citation type="submission" date="2015-01" db="EMBL/GenBank/DDBJ databases">
        <title>Evolutionary Origins and Diversification of the Mycorrhizal Mutualists.</title>
        <authorList>
            <consortium name="DOE Joint Genome Institute"/>
            <consortium name="Mycorrhizal Genomics Consortium"/>
            <person name="Kohler A."/>
            <person name="Kuo A."/>
            <person name="Nagy L.G."/>
            <person name="Floudas D."/>
            <person name="Copeland A."/>
            <person name="Barry K.W."/>
            <person name="Cichocki N."/>
            <person name="Veneault-Fourrey C."/>
            <person name="LaButti K."/>
            <person name="Lindquist E.A."/>
            <person name="Lipzen A."/>
            <person name="Lundell T."/>
            <person name="Morin E."/>
            <person name="Murat C."/>
            <person name="Riley R."/>
            <person name="Ohm R."/>
            <person name="Sun H."/>
            <person name="Tunlid A."/>
            <person name="Henrissat B."/>
            <person name="Grigoriev I.V."/>
            <person name="Hibbett D.S."/>
            <person name="Martin F."/>
        </authorList>
    </citation>
    <scope>NUCLEOTIDE SEQUENCE [LARGE SCALE GENOMIC DNA]</scope>
    <source>
        <strain evidence="3">LaAM-08-1</strain>
    </source>
</reference>
<sequence length="177" mass="20516">MVGNRLHASMVLDHCKAPEWRRPPWFKVLQPKHRRVSHPPRLGSNTHPLHLRESERTSARMSLRTLIDVPTWTGVCCTVDSATVTTFTQTLCRHLHFSDRLNLSMNVFWYIVGNDMRMRKYVVQVQSMRDQSNETNGEPTCGCGVVMRYNSKPESDERENEADGEDADVIEVGEWYR</sequence>
<dbReference type="HOGENOM" id="CLU_1518097_0_0_1"/>
<dbReference type="Proteomes" id="UP000054477">
    <property type="component" value="Unassembled WGS sequence"/>
</dbReference>
<reference evidence="2 3" key="1">
    <citation type="submission" date="2014-04" db="EMBL/GenBank/DDBJ databases">
        <authorList>
            <consortium name="DOE Joint Genome Institute"/>
            <person name="Kuo A."/>
            <person name="Kohler A."/>
            <person name="Nagy L.G."/>
            <person name="Floudas D."/>
            <person name="Copeland A."/>
            <person name="Barry K.W."/>
            <person name="Cichocki N."/>
            <person name="Veneault-Fourrey C."/>
            <person name="LaButti K."/>
            <person name="Lindquist E.A."/>
            <person name="Lipzen A."/>
            <person name="Lundell T."/>
            <person name="Morin E."/>
            <person name="Murat C."/>
            <person name="Sun H."/>
            <person name="Tunlid A."/>
            <person name="Henrissat B."/>
            <person name="Grigoriev I.V."/>
            <person name="Hibbett D.S."/>
            <person name="Martin F."/>
            <person name="Nordberg H.P."/>
            <person name="Cantor M.N."/>
            <person name="Hua S.X."/>
        </authorList>
    </citation>
    <scope>NUCLEOTIDE SEQUENCE [LARGE SCALE GENOMIC DNA]</scope>
    <source>
        <strain evidence="2 3">LaAM-08-1</strain>
    </source>
</reference>
<name>A0A0C9WXK6_9AGAR</name>
<dbReference type="EMBL" id="KN838833">
    <property type="protein sequence ID" value="KIJ93618.1"/>
    <property type="molecule type" value="Genomic_DNA"/>
</dbReference>
<gene>
    <name evidence="2" type="ORF">K443DRAFT_125527</name>
</gene>
<organism evidence="2 3">
    <name type="scientific">Laccaria amethystina LaAM-08-1</name>
    <dbReference type="NCBI Taxonomy" id="1095629"/>
    <lineage>
        <taxon>Eukaryota</taxon>
        <taxon>Fungi</taxon>
        <taxon>Dikarya</taxon>
        <taxon>Basidiomycota</taxon>
        <taxon>Agaricomycotina</taxon>
        <taxon>Agaricomycetes</taxon>
        <taxon>Agaricomycetidae</taxon>
        <taxon>Agaricales</taxon>
        <taxon>Agaricineae</taxon>
        <taxon>Hydnangiaceae</taxon>
        <taxon>Laccaria</taxon>
    </lineage>
</organism>